<name>T0INC1_9SPHN</name>
<keyword evidence="2" id="KW-1185">Reference proteome</keyword>
<evidence type="ECO:0000313" key="2">
    <source>
        <dbReference type="Proteomes" id="UP000015523"/>
    </source>
</evidence>
<reference evidence="1 2" key="1">
    <citation type="journal article" date="2013" name="Genome Announc.">
        <title>Draft Genome Sequence of Sphingobium ummariense Strain RL-3, a Hexachlorocyclohexane-Degrading Bacterium.</title>
        <authorList>
            <person name="Kohli P."/>
            <person name="Dua A."/>
            <person name="Sangwan N."/>
            <person name="Oldach P."/>
            <person name="Khurana J.P."/>
            <person name="Lal R."/>
        </authorList>
    </citation>
    <scope>NUCLEOTIDE SEQUENCE [LARGE SCALE GENOMIC DNA]</scope>
    <source>
        <strain evidence="1 2">RL-3</strain>
    </source>
</reference>
<dbReference type="EMBL" id="AUWY01000122">
    <property type="protein sequence ID" value="EQB30330.1"/>
    <property type="molecule type" value="Genomic_DNA"/>
</dbReference>
<comment type="caution">
    <text evidence="1">The sequence shown here is derived from an EMBL/GenBank/DDBJ whole genome shotgun (WGS) entry which is preliminary data.</text>
</comment>
<dbReference type="STRING" id="1346791.M529_20260"/>
<protein>
    <submittedName>
        <fullName evidence="1">Uncharacterized protein</fullName>
    </submittedName>
</protein>
<proteinExistence type="predicted"/>
<dbReference type="Proteomes" id="UP000015523">
    <property type="component" value="Unassembled WGS sequence"/>
</dbReference>
<dbReference type="RefSeq" id="WP_021319636.1">
    <property type="nucleotide sequence ID" value="NZ_AUWY01000122.1"/>
</dbReference>
<evidence type="ECO:0000313" key="1">
    <source>
        <dbReference type="EMBL" id="EQB30330.1"/>
    </source>
</evidence>
<gene>
    <name evidence="1" type="ORF">M529_20260</name>
</gene>
<sequence>MMKNLRCYMEFDFDLPSVSDDEVREIEVIKGGKCYGVFHVKHQFVNSPKWLLEWKRATAKLSKRERARIDDPQTEDDVMLRRGVVIRMFVENYITKSAGIPVKGDGQWKHTASNLIAYLSDQRAYWVFQELDEFSSEESNFQKEAVEEAKKN</sequence>
<dbReference type="OrthoDB" id="7596473at2"/>
<dbReference type="PATRIC" id="fig|1346791.3.peg.3915"/>
<accession>T0INC1</accession>
<dbReference type="AlphaFoldDB" id="T0INC1"/>
<organism evidence="1 2">
    <name type="scientific">Sphingobium ummariense RL-3</name>
    <dbReference type="NCBI Taxonomy" id="1346791"/>
    <lineage>
        <taxon>Bacteria</taxon>
        <taxon>Pseudomonadati</taxon>
        <taxon>Pseudomonadota</taxon>
        <taxon>Alphaproteobacteria</taxon>
        <taxon>Sphingomonadales</taxon>
        <taxon>Sphingomonadaceae</taxon>
        <taxon>Sphingobium</taxon>
    </lineage>
</organism>